<dbReference type="InterPro" id="IPR003961">
    <property type="entry name" value="FN3_dom"/>
</dbReference>
<evidence type="ECO:0000313" key="4">
    <source>
        <dbReference type="Proteomes" id="UP000284779"/>
    </source>
</evidence>
<dbReference type="Gene3D" id="2.170.130.30">
    <property type="match status" value="4"/>
</dbReference>
<dbReference type="RefSeq" id="WP_117970803.1">
    <property type="nucleotide sequence ID" value="NZ_CAUBDO010000015.1"/>
</dbReference>
<evidence type="ECO:0000259" key="2">
    <source>
        <dbReference type="PROSITE" id="PS50853"/>
    </source>
</evidence>
<feature type="domain" description="Fibronectin type-III" evidence="2">
    <location>
        <begin position="2016"/>
        <end position="2103"/>
    </location>
</feature>
<dbReference type="PANTHER" id="PTHR10559">
    <property type="entry name" value="TRANSCOBALAMIN-1/GASTRIC INTRINSIC FACTOR"/>
    <property type="match status" value="1"/>
</dbReference>
<dbReference type="EMBL" id="QSFD01000007">
    <property type="protein sequence ID" value="RHA17999.1"/>
    <property type="molecule type" value="Genomic_DNA"/>
</dbReference>
<feature type="signal peptide" evidence="1">
    <location>
        <begin position="1"/>
        <end position="29"/>
    </location>
</feature>
<reference evidence="3 4" key="1">
    <citation type="submission" date="2018-08" db="EMBL/GenBank/DDBJ databases">
        <title>A genome reference for cultivated species of the human gut microbiota.</title>
        <authorList>
            <person name="Zou Y."/>
            <person name="Xue W."/>
            <person name="Luo G."/>
        </authorList>
    </citation>
    <scope>NUCLEOTIDE SEQUENCE [LARGE SCALE GENOMIC DNA]</scope>
    <source>
        <strain evidence="3 4">AM44-11BH</strain>
    </source>
</reference>
<protein>
    <submittedName>
        <fullName evidence="3">DUF4430 domain-containing protein</fullName>
    </submittedName>
</protein>
<gene>
    <name evidence="3" type="ORF">DW944_07975</name>
</gene>
<dbReference type="InterPro" id="IPR008930">
    <property type="entry name" value="Terpenoid_cyclase/PrenylTrfase"/>
</dbReference>
<feature type="chain" id="PRO_5019145753" evidence="1">
    <location>
        <begin position="30"/>
        <end position="2173"/>
    </location>
</feature>
<dbReference type="Pfam" id="PF14478">
    <property type="entry name" value="DUF4430"/>
    <property type="match status" value="3"/>
</dbReference>
<comment type="caution">
    <text evidence="3">The sequence shown here is derived from an EMBL/GenBank/DDBJ whole genome shotgun (WGS) entry which is preliminary data.</text>
</comment>
<organism evidence="3 4">
    <name type="scientific">Eubacterium ventriosum</name>
    <dbReference type="NCBI Taxonomy" id="39496"/>
    <lineage>
        <taxon>Bacteria</taxon>
        <taxon>Bacillati</taxon>
        <taxon>Bacillota</taxon>
        <taxon>Clostridia</taxon>
        <taxon>Eubacteriales</taxon>
        <taxon>Eubacteriaceae</taxon>
        <taxon>Eubacterium</taxon>
    </lineage>
</organism>
<dbReference type="SUPFAM" id="SSF49265">
    <property type="entry name" value="Fibronectin type III"/>
    <property type="match status" value="1"/>
</dbReference>
<evidence type="ECO:0000256" key="1">
    <source>
        <dbReference type="SAM" id="SignalP"/>
    </source>
</evidence>
<dbReference type="Proteomes" id="UP000284779">
    <property type="component" value="Unassembled WGS sequence"/>
</dbReference>
<dbReference type="SUPFAM" id="SSF48239">
    <property type="entry name" value="Terpenoid cyclases/Protein prenyltransferases"/>
    <property type="match status" value="1"/>
</dbReference>
<dbReference type="InterPro" id="IPR051588">
    <property type="entry name" value="Cobalamin_Transport"/>
</dbReference>
<dbReference type="Gene3D" id="1.20.1270.70">
    <property type="entry name" value="Designed single chain three-helix bundle"/>
    <property type="match status" value="1"/>
</dbReference>
<dbReference type="PROSITE" id="PS50853">
    <property type="entry name" value="FN3"/>
    <property type="match status" value="1"/>
</dbReference>
<dbReference type="PANTHER" id="PTHR10559:SF18">
    <property type="entry name" value="TRANSCOBALAMIN II"/>
    <property type="match status" value="1"/>
</dbReference>
<dbReference type="InterPro" id="IPR013783">
    <property type="entry name" value="Ig-like_fold"/>
</dbReference>
<accession>A0A413R7F3</accession>
<evidence type="ECO:0000313" key="3">
    <source>
        <dbReference type="EMBL" id="RHA17999.1"/>
    </source>
</evidence>
<dbReference type="Gene3D" id="2.60.40.10">
    <property type="entry name" value="Immunoglobulins"/>
    <property type="match status" value="2"/>
</dbReference>
<dbReference type="CDD" id="cd00688">
    <property type="entry name" value="ISOPREN_C2_like"/>
    <property type="match status" value="1"/>
</dbReference>
<keyword evidence="4" id="KW-1185">Reference proteome</keyword>
<dbReference type="InterPro" id="IPR027954">
    <property type="entry name" value="Transcobalamin-like_C"/>
</dbReference>
<dbReference type="Gene3D" id="1.50.10.20">
    <property type="match status" value="1"/>
</dbReference>
<dbReference type="CDD" id="cd00063">
    <property type="entry name" value="FN3"/>
    <property type="match status" value="1"/>
</dbReference>
<proteinExistence type="predicted"/>
<sequence>MKKLWKSGVALVLVCALMFTQFNTVNVFANTSVQAEESETKEQITVSVTVVGDSVHGTDAHTRFENWLVNYKVTVDKGATADDAFKKALESNGYSYEKNSWNGLNSITKPDGTVLGSGSNGDACSWMFAINGADPDPNVVMPQYTLKDGEKITAYFIDDWNAYPYTIPTVGVNGKGTADDPYTIKDASELPEVIEEGDVYALTDDITLESGQYIKDIKGTLDGKGHTITLTDTYLADKVEGTIENLGVTSTSEITLPDESGSMANTVSGTIVNSYSTAKIKAKTDWGEVGGLVGTMSGSTISNCYFAGSFGDYSMGGIAYTSSSSQSTMSNCYFSAGHTPASMEYSATASKKVNCEKMTEAELKTSDAIEKLNTDITDTGFEWSLPTDGSNNGLPVLTVPSDIVDKTQLVAQIEVAQKITKADYTDKSWNALQEALAEAIKVNSDNNATKSQVTKATNNLVSAISNLKNNKPTKPVALPTDDSKITHIKTLKDLNAITASSGKYYVLDNDITVKNTEDDFYFSMENFNGVLDGKGHSIKIENISDGIFSNVSEDGIIQNVYFTGTMNVGQGYKGPLGSNMSGAIINCYTDISGTGTCGFARRLTDAGIVSNSYSVSEGKAGAFFNQYGTNDTAGEGQLINTYWLETLDNSVIPESALVNSYSETNDYMKSLDFVSALNENRGENGVSWGRNGNTGYPYFGKSQDYNPGSTLPANKYTVKFTKFDNTVATVENQNLEISCNDVDGSNIAGSLSLEGVPSTSTIEWSYESVEPSGAIMVGSDGGVIRVDKAGTAVVKATETKEDGSSEVVAALNLKAYNKDVEEIKVYIDGQDVTNGEFTVKGSEIKTVKMEVKYKNEDKFVAISPRRFSLKVDDESFIENIPGSNSFSFKKAGTSKITAIYSDNTDLKADVTLTSEYVAVKSVTPAINDNVTIHGRNANSTNGQDFVPDYSSVIVDPANATNAANYTIESSDKTIGEYVPSMVIGYVPYKAGTVTYTATIKDTNPNGTENVVSGSKDVTYKYLNPLTSVTTDEKEITIKANEESAVNLTFTGEKSEEGYSVTEPELNWTYSTDGIAKIERKTAYQWKRDESAPDNNNWLPGTDYYVYGLSEGTVTATGTPVDKTNNVEPVVLTINVEASEQEAPDLTALTNKGLEGFLSYAEKNVNQNYDINGAWNLYTLARAGKSITIQEANKYYDAVVEASKNWAVEGTKPTDMEKAALVLSLINRDITNVDGVNIAQLIYNSEKLSDGANELAYALLALDARNTVIPSDAKWSREKIIAELKKFQNEDGGIGWTKGSSDVDTTAMVLQALGRYQDNEAAKEIIEKALTYIESKADANYDYGNANTTAMVVLALTSLNKDVTTTIGTKYKNTLTALMSYYSEDDGAFVYLKGGKVNQYATIQAVWALTSYKLYTEGKDGYWNLNNVKIKYEGEDEYYASLVTEKIAAIGTVTEESEDAIKEARAAYDALTSAQKKLVTNYDVLDEAELQLEIIKGTAVTTKFSLVGDDVHGSSGHVSYSTWIANATITVKSGSKASDVIVKAFKQYGYSIIGSTSYISGVTTPSGVSLKAFDNGSGSGWMYAVNGKSPNVGISGYKVSKDDNIILYYVDNWSDAKVPTVEDPADNQKAADVVIKKISEIGEVTESSENLIKEARASYDALTDAQKELVTNYDVLVQAEAQLENIKDNAVSTKFTLVGDDVHGTKIHTSYTRWISNITVKVRKDATAGDVITKGLKAKGYEAEVNAEYNYITAITTPTGTKLAAFDNGSNSGWMYAVNGEAPSVGMADYVVKENDAVILYYVDDYMDTKIPAMDAETENKQLAAEVTEKIASIGKVTKDSEAAIKEARAAYDSLTATQKSLVTNFDVLEEAELQLDIINGNVIQTKFTLVGDDVHGTNAHKSYTNWINDITVTVKNGATVSDVIAKALKDNGYSSEGTTNYISAIKTPSGITLGEFDNGPRSGWMYAVNGKAPNVGIADYKVKAGDTIKFYYVDDYTKDDTPTIDASGDTHTKKLSPATVKVAKTAYNIVKLTWTKADNATKYQVYRKVGKNSKFVNIATTTSLKYTDKKVKTGKKYYYKVVAVNEKGETVDSKTVKATTKAKKLKVKAKKKAGRTVLSWKKVKGATGYKVYRSTKKNGKYKKVKTITKKSLATFKAKKSNKKYYYKVVAYKK</sequence>
<keyword evidence="1" id="KW-0732">Signal</keyword>
<name>A0A413R7F3_9FIRM</name>
<dbReference type="Gene3D" id="2.160.20.110">
    <property type="match status" value="2"/>
</dbReference>
<dbReference type="InterPro" id="IPR036116">
    <property type="entry name" value="FN3_sf"/>
</dbReference>